<gene>
    <name evidence="2" type="ORF">BCR33DRAFT_711189</name>
</gene>
<feature type="region of interest" description="Disordered" evidence="1">
    <location>
        <begin position="202"/>
        <end position="255"/>
    </location>
</feature>
<dbReference type="OrthoDB" id="10668624at2759"/>
<feature type="compositionally biased region" description="Basic and acidic residues" evidence="1">
    <location>
        <begin position="87"/>
        <end position="109"/>
    </location>
</feature>
<accession>A0A1Y2D3H0</accession>
<feature type="compositionally biased region" description="Basic residues" evidence="1">
    <location>
        <begin position="44"/>
        <end position="70"/>
    </location>
</feature>
<evidence type="ECO:0000313" key="3">
    <source>
        <dbReference type="Proteomes" id="UP000193642"/>
    </source>
</evidence>
<evidence type="ECO:0000256" key="1">
    <source>
        <dbReference type="SAM" id="MobiDB-lite"/>
    </source>
</evidence>
<dbReference type="AlphaFoldDB" id="A0A1Y2D3H0"/>
<feature type="region of interest" description="Disordered" evidence="1">
    <location>
        <begin position="85"/>
        <end position="109"/>
    </location>
</feature>
<evidence type="ECO:0000313" key="2">
    <source>
        <dbReference type="EMBL" id="ORY53839.1"/>
    </source>
</evidence>
<dbReference type="EMBL" id="MCGO01000001">
    <property type="protein sequence ID" value="ORY53839.1"/>
    <property type="molecule type" value="Genomic_DNA"/>
</dbReference>
<sequence>MNPPPLSRSTARPQRSPFKRPTPTRPLQFPLPNRPPKTPSLAQPRRRPSTHHSTHSNHHANHASHHHHQNKSRDAYFASIRRAARQLKRDKEASRTSSKPEEAALDLGRDSLRRLMQEAGMADLGRTMVTREDLLRYGDSDSDDCATDDLLLMDTNYTPYCPTGYGISDDEEDDTHEGEDDDDMDLLELDLEIENACVDLGIASSSSSHPPSPASNLSSCDESVVEPSPAEMGKPCSIDFDQSSSTSMNASPSYKSPAMEFLFTPTVSTPVQQIQYILPAM</sequence>
<feature type="compositionally biased region" description="Low complexity" evidence="1">
    <location>
        <begin position="204"/>
        <end position="219"/>
    </location>
</feature>
<reference evidence="2 3" key="1">
    <citation type="submission" date="2016-07" db="EMBL/GenBank/DDBJ databases">
        <title>Pervasive Adenine N6-methylation of Active Genes in Fungi.</title>
        <authorList>
            <consortium name="DOE Joint Genome Institute"/>
            <person name="Mondo S.J."/>
            <person name="Dannebaum R.O."/>
            <person name="Kuo R.C."/>
            <person name="Labutti K."/>
            <person name="Haridas S."/>
            <person name="Kuo A."/>
            <person name="Salamov A."/>
            <person name="Ahrendt S.R."/>
            <person name="Lipzen A."/>
            <person name="Sullivan W."/>
            <person name="Andreopoulos W.B."/>
            <person name="Clum A."/>
            <person name="Lindquist E."/>
            <person name="Daum C."/>
            <person name="Ramamoorthy G.K."/>
            <person name="Gryganskyi A."/>
            <person name="Culley D."/>
            <person name="Magnuson J.K."/>
            <person name="James T.Y."/>
            <person name="O'Malley M.A."/>
            <person name="Stajich J.E."/>
            <person name="Spatafora J.W."/>
            <person name="Visel A."/>
            <person name="Grigoriev I.V."/>
        </authorList>
    </citation>
    <scope>NUCLEOTIDE SEQUENCE [LARGE SCALE GENOMIC DNA]</scope>
    <source>
        <strain evidence="2 3">JEL800</strain>
    </source>
</reference>
<name>A0A1Y2D3H0_9FUNG</name>
<feature type="region of interest" description="Disordered" evidence="1">
    <location>
        <begin position="1"/>
        <end position="73"/>
    </location>
</feature>
<organism evidence="2 3">
    <name type="scientific">Rhizoclosmatium globosum</name>
    <dbReference type="NCBI Taxonomy" id="329046"/>
    <lineage>
        <taxon>Eukaryota</taxon>
        <taxon>Fungi</taxon>
        <taxon>Fungi incertae sedis</taxon>
        <taxon>Chytridiomycota</taxon>
        <taxon>Chytridiomycota incertae sedis</taxon>
        <taxon>Chytridiomycetes</taxon>
        <taxon>Chytridiales</taxon>
        <taxon>Chytriomycetaceae</taxon>
        <taxon>Rhizoclosmatium</taxon>
    </lineage>
</organism>
<keyword evidence="3" id="KW-1185">Reference proteome</keyword>
<comment type="caution">
    <text evidence="2">The sequence shown here is derived from an EMBL/GenBank/DDBJ whole genome shotgun (WGS) entry which is preliminary data.</text>
</comment>
<feature type="compositionally biased region" description="Polar residues" evidence="1">
    <location>
        <begin position="240"/>
        <end position="254"/>
    </location>
</feature>
<dbReference type="Proteomes" id="UP000193642">
    <property type="component" value="Unassembled WGS sequence"/>
</dbReference>
<proteinExistence type="predicted"/>
<protein>
    <submittedName>
        <fullName evidence="2">Uncharacterized protein</fullName>
    </submittedName>
</protein>